<reference evidence="2 3" key="1">
    <citation type="submission" date="2021-06" db="EMBL/GenBank/DDBJ databases">
        <title>Caerostris extrusa draft genome.</title>
        <authorList>
            <person name="Kono N."/>
            <person name="Arakawa K."/>
        </authorList>
    </citation>
    <scope>NUCLEOTIDE SEQUENCE [LARGE SCALE GENOMIC DNA]</scope>
</reference>
<sequence>MVNTIKEHGVNSDGEIEYAPFQKEGTEQKKKGKEGNISPEQHERKKPQGKWRHDISRAAYYGKKEAQTQNMSKYHPRTWREFRLRNRIRSFSREREQNKKGEKKEGKECAIVGCIVEKRIGIGASK</sequence>
<accession>A0AAV4X6Z1</accession>
<feature type="region of interest" description="Disordered" evidence="1">
    <location>
        <begin position="1"/>
        <end position="53"/>
    </location>
</feature>
<evidence type="ECO:0000256" key="1">
    <source>
        <dbReference type="SAM" id="MobiDB-lite"/>
    </source>
</evidence>
<evidence type="ECO:0000313" key="2">
    <source>
        <dbReference type="EMBL" id="GIY89524.1"/>
    </source>
</evidence>
<comment type="caution">
    <text evidence="2">The sequence shown here is derived from an EMBL/GenBank/DDBJ whole genome shotgun (WGS) entry which is preliminary data.</text>
</comment>
<feature type="compositionally biased region" description="Basic and acidic residues" evidence="1">
    <location>
        <begin position="1"/>
        <end position="10"/>
    </location>
</feature>
<organism evidence="2 3">
    <name type="scientific">Caerostris extrusa</name>
    <name type="common">Bark spider</name>
    <name type="synonym">Caerostris bankana</name>
    <dbReference type="NCBI Taxonomy" id="172846"/>
    <lineage>
        <taxon>Eukaryota</taxon>
        <taxon>Metazoa</taxon>
        <taxon>Ecdysozoa</taxon>
        <taxon>Arthropoda</taxon>
        <taxon>Chelicerata</taxon>
        <taxon>Arachnida</taxon>
        <taxon>Araneae</taxon>
        <taxon>Araneomorphae</taxon>
        <taxon>Entelegynae</taxon>
        <taxon>Araneoidea</taxon>
        <taxon>Araneidae</taxon>
        <taxon>Caerostris</taxon>
    </lineage>
</organism>
<protein>
    <submittedName>
        <fullName evidence="2">Uncharacterized protein</fullName>
    </submittedName>
</protein>
<dbReference type="EMBL" id="BPLR01017218">
    <property type="protein sequence ID" value="GIY89524.1"/>
    <property type="molecule type" value="Genomic_DNA"/>
</dbReference>
<evidence type="ECO:0000313" key="3">
    <source>
        <dbReference type="Proteomes" id="UP001054945"/>
    </source>
</evidence>
<gene>
    <name evidence="2" type="ORF">CEXT_350621</name>
</gene>
<name>A0AAV4X6Z1_CAEEX</name>
<dbReference type="AlphaFoldDB" id="A0AAV4X6Z1"/>
<dbReference type="Proteomes" id="UP001054945">
    <property type="component" value="Unassembled WGS sequence"/>
</dbReference>
<keyword evidence="3" id="KW-1185">Reference proteome</keyword>
<proteinExistence type="predicted"/>